<reference evidence="2" key="2">
    <citation type="submission" date="2025-09" db="UniProtKB">
        <authorList>
            <consortium name="Ensembl"/>
        </authorList>
    </citation>
    <scope>IDENTIFICATION</scope>
</reference>
<dbReference type="AlphaFoldDB" id="A0A672KHW9"/>
<organism evidence="2 3">
    <name type="scientific">Sinocyclocheilus grahami</name>
    <name type="common">Dianchi golden-line fish</name>
    <name type="synonym">Barbus grahami</name>
    <dbReference type="NCBI Taxonomy" id="75366"/>
    <lineage>
        <taxon>Eukaryota</taxon>
        <taxon>Metazoa</taxon>
        <taxon>Chordata</taxon>
        <taxon>Craniata</taxon>
        <taxon>Vertebrata</taxon>
        <taxon>Euteleostomi</taxon>
        <taxon>Actinopterygii</taxon>
        <taxon>Neopterygii</taxon>
        <taxon>Teleostei</taxon>
        <taxon>Ostariophysi</taxon>
        <taxon>Cypriniformes</taxon>
        <taxon>Cyprinidae</taxon>
        <taxon>Cyprininae</taxon>
        <taxon>Sinocyclocheilus</taxon>
    </lineage>
</organism>
<reference evidence="2" key="1">
    <citation type="submission" date="2025-08" db="UniProtKB">
        <authorList>
            <consortium name="Ensembl"/>
        </authorList>
    </citation>
    <scope>IDENTIFICATION</scope>
</reference>
<dbReference type="Pfam" id="PF00462">
    <property type="entry name" value="Glutaredoxin"/>
    <property type="match status" value="1"/>
</dbReference>
<dbReference type="CDD" id="cd03419">
    <property type="entry name" value="GRX_GRXh_1_2_like"/>
    <property type="match status" value="1"/>
</dbReference>
<dbReference type="SUPFAM" id="SSF52833">
    <property type="entry name" value="Thioredoxin-like"/>
    <property type="match status" value="1"/>
</dbReference>
<accession>A0A672KHW9</accession>
<evidence type="ECO:0000259" key="1">
    <source>
        <dbReference type="Pfam" id="PF00462"/>
    </source>
</evidence>
<dbReference type="PROSITE" id="PS51354">
    <property type="entry name" value="GLUTAREDOXIN_2"/>
    <property type="match status" value="1"/>
</dbReference>
<keyword evidence="3" id="KW-1185">Reference proteome</keyword>
<dbReference type="InterPro" id="IPR036249">
    <property type="entry name" value="Thioredoxin-like_sf"/>
</dbReference>
<evidence type="ECO:0000313" key="2">
    <source>
        <dbReference type="Ensembl" id="ENSSGRP00000009893.1"/>
    </source>
</evidence>
<dbReference type="Gene3D" id="3.40.30.10">
    <property type="entry name" value="Glutaredoxin"/>
    <property type="match status" value="1"/>
</dbReference>
<dbReference type="PANTHER" id="PTHR45694">
    <property type="entry name" value="GLUTAREDOXIN 2"/>
    <property type="match status" value="1"/>
</dbReference>
<dbReference type="Proteomes" id="UP000472262">
    <property type="component" value="Unassembled WGS sequence"/>
</dbReference>
<dbReference type="GO" id="GO:0034599">
    <property type="term" value="P:cellular response to oxidative stress"/>
    <property type="evidence" value="ECO:0007669"/>
    <property type="project" value="TreeGrafter"/>
</dbReference>
<dbReference type="Ensembl" id="ENSSGRT00000010763.1">
    <property type="protein sequence ID" value="ENSSGRP00000009893.1"/>
    <property type="gene ID" value="ENSSGRG00000006615.1"/>
</dbReference>
<name>A0A672KHW9_SINGR</name>
<dbReference type="PANTHER" id="PTHR45694:SF18">
    <property type="entry name" value="GLUTAREDOXIN-1-RELATED"/>
    <property type="match status" value="1"/>
</dbReference>
<dbReference type="GO" id="GO:0005737">
    <property type="term" value="C:cytoplasm"/>
    <property type="evidence" value="ECO:0007669"/>
    <property type="project" value="TreeGrafter"/>
</dbReference>
<evidence type="ECO:0000313" key="3">
    <source>
        <dbReference type="Proteomes" id="UP000472262"/>
    </source>
</evidence>
<dbReference type="InParanoid" id="A0A672KHW9"/>
<feature type="domain" description="Glutaredoxin" evidence="1">
    <location>
        <begin position="41"/>
        <end position="65"/>
    </location>
</feature>
<dbReference type="GO" id="GO:0015038">
    <property type="term" value="F:glutathione disulfide oxidoreductase activity"/>
    <property type="evidence" value="ECO:0007669"/>
    <property type="project" value="TreeGrafter"/>
</dbReference>
<proteinExistence type="predicted"/>
<protein>
    <recommendedName>
        <fullName evidence="1">Glutaredoxin domain-containing protein</fullName>
    </recommendedName>
</protein>
<sequence length="88" mass="10178">MTAVLDNTWMIDSHQVLVFSKSFCPYCVKLQKQWVMSDGTNYQDLLHEMTGQKTVPNVFINKKHIGGCDNTMKILNHVKYENVSCDYC</sequence>
<dbReference type="InterPro" id="IPR002109">
    <property type="entry name" value="Glutaredoxin"/>
</dbReference>